<dbReference type="SUPFAM" id="SSF57535">
    <property type="entry name" value="Complement control module/SCR domain"/>
    <property type="match status" value="1"/>
</dbReference>
<dbReference type="InterPro" id="IPR000436">
    <property type="entry name" value="Sushi_SCR_CCP_dom"/>
</dbReference>
<proteinExistence type="predicted"/>
<organism evidence="4 5">
    <name type="scientific">Varanus komodoensis</name>
    <name type="common">Komodo dragon</name>
    <dbReference type="NCBI Taxonomy" id="61221"/>
    <lineage>
        <taxon>Eukaryota</taxon>
        <taxon>Metazoa</taxon>
        <taxon>Chordata</taxon>
        <taxon>Craniata</taxon>
        <taxon>Vertebrata</taxon>
        <taxon>Euteleostomi</taxon>
        <taxon>Lepidosauria</taxon>
        <taxon>Squamata</taxon>
        <taxon>Bifurcata</taxon>
        <taxon>Unidentata</taxon>
        <taxon>Episquamata</taxon>
        <taxon>Toxicofera</taxon>
        <taxon>Anguimorpha</taxon>
        <taxon>Paleoanguimorpha</taxon>
        <taxon>Varanoidea</taxon>
        <taxon>Varanidae</taxon>
        <taxon>Varanus</taxon>
    </lineage>
</organism>
<sequence>PPPPPTPCFPVQVATSLCHGISSMLTSWIFSSLIYALTEISYLLIIGDCGAPPTLKNAVPLDKDYKDSYLPGHSVTYTCLSGFYNIQGKLDVITCLRDSQWSPLEDFCERKFYFLLYMFLAISLGMY</sequence>
<dbReference type="Gene3D" id="2.10.70.10">
    <property type="entry name" value="Complement Module, domain 1"/>
    <property type="match status" value="1"/>
</dbReference>
<name>A0A8D2KYD4_VARKO</name>
<comment type="caution">
    <text evidence="2">Lacks conserved residue(s) required for the propagation of feature annotation.</text>
</comment>
<dbReference type="CDD" id="cd00033">
    <property type="entry name" value="CCP"/>
    <property type="match status" value="1"/>
</dbReference>
<dbReference type="Proteomes" id="UP000694545">
    <property type="component" value="Unplaced"/>
</dbReference>
<keyword evidence="5" id="KW-1185">Reference proteome</keyword>
<dbReference type="Pfam" id="PF00084">
    <property type="entry name" value="Sushi"/>
    <property type="match status" value="1"/>
</dbReference>
<protein>
    <recommendedName>
        <fullName evidence="3">Sushi domain-containing protein</fullName>
    </recommendedName>
</protein>
<evidence type="ECO:0000313" key="4">
    <source>
        <dbReference type="Ensembl" id="ENSVKKP00000014118.1"/>
    </source>
</evidence>
<dbReference type="Ensembl" id="ENSVKKT00000014460.1">
    <property type="protein sequence ID" value="ENSVKKP00000014118.1"/>
    <property type="gene ID" value="ENSVKKG00000009729.1"/>
</dbReference>
<keyword evidence="1" id="KW-1015">Disulfide bond</keyword>
<evidence type="ECO:0000256" key="2">
    <source>
        <dbReference type="PROSITE-ProRule" id="PRU00302"/>
    </source>
</evidence>
<evidence type="ECO:0000256" key="1">
    <source>
        <dbReference type="ARBA" id="ARBA00023157"/>
    </source>
</evidence>
<keyword evidence="2" id="KW-0768">Sushi</keyword>
<reference evidence="4" key="2">
    <citation type="submission" date="2025-09" db="UniProtKB">
        <authorList>
            <consortium name="Ensembl"/>
        </authorList>
    </citation>
    <scope>IDENTIFICATION</scope>
</reference>
<evidence type="ECO:0000313" key="5">
    <source>
        <dbReference type="Proteomes" id="UP000694545"/>
    </source>
</evidence>
<dbReference type="PROSITE" id="PS50923">
    <property type="entry name" value="SUSHI"/>
    <property type="match status" value="1"/>
</dbReference>
<feature type="domain" description="Sushi" evidence="3">
    <location>
        <begin position="47"/>
        <end position="110"/>
    </location>
</feature>
<accession>A0A8D2KYD4</accession>
<dbReference type="InterPro" id="IPR035976">
    <property type="entry name" value="Sushi/SCR/CCP_sf"/>
</dbReference>
<dbReference type="SMART" id="SM00032">
    <property type="entry name" value="CCP"/>
    <property type="match status" value="1"/>
</dbReference>
<evidence type="ECO:0000259" key="3">
    <source>
        <dbReference type="PROSITE" id="PS50923"/>
    </source>
</evidence>
<dbReference type="AlphaFoldDB" id="A0A8D2KYD4"/>
<reference evidence="4" key="1">
    <citation type="submission" date="2025-08" db="UniProtKB">
        <authorList>
            <consortium name="Ensembl"/>
        </authorList>
    </citation>
    <scope>IDENTIFICATION</scope>
</reference>